<reference evidence="3" key="1">
    <citation type="submission" date="2021-06" db="EMBL/GenBank/DDBJ databases">
        <title>Complete genome sequence of Nocardioides sp. G188.</title>
        <authorList>
            <person name="Im W.-T."/>
        </authorList>
    </citation>
    <scope>NUCLEOTIDE SEQUENCE</scope>
    <source>
        <strain evidence="3">G188</strain>
    </source>
</reference>
<protein>
    <submittedName>
        <fullName evidence="3">Endonuclease/exonuclease/phosphatase family protein</fullName>
    </submittedName>
</protein>
<keyword evidence="3" id="KW-0255">Endonuclease</keyword>
<evidence type="ECO:0000313" key="3">
    <source>
        <dbReference type="EMBL" id="QWZ09734.1"/>
    </source>
</evidence>
<feature type="compositionally biased region" description="Low complexity" evidence="1">
    <location>
        <begin position="279"/>
        <end position="294"/>
    </location>
</feature>
<dbReference type="PANTHER" id="PTHR42834">
    <property type="entry name" value="ENDONUCLEASE/EXONUCLEASE/PHOSPHATASE FAMILY PROTEIN (AFU_ORTHOLOGUE AFUA_3G09210)"/>
    <property type="match status" value="1"/>
</dbReference>
<evidence type="ECO:0000259" key="2">
    <source>
        <dbReference type="Pfam" id="PF03372"/>
    </source>
</evidence>
<dbReference type="Pfam" id="PF03372">
    <property type="entry name" value="Exo_endo_phos"/>
    <property type="match status" value="1"/>
</dbReference>
<feature type="compositionally biased region" description="Basic and acidic residues" evidence="1">
    <location>
        <begin position="306"/>
        <end position="320"/>
    </location>
</feature>
<keyword evidence="3" id="KW-0540">Nuclease</keyword>
<feature type="region of interest" description="Disordered" evidence="1">
    <location>
        <begin position="279"/>
        <end position="327"/>
    </location>
</feature>
<proteinExistence type="predicted"/>
<dbReference type="PANTHER" id="PTHR42834:SF1">
    <property type="entry name" value="ENDONUCLEASE_EXONUCLEASE_PHOSPHATASE FAMILY PROTEIN (AFU_ORTHOLOGUE AFUA_3G09210)"/>
    <property type="match status" value="1"/>
</dbReference>
<sequence length="327" mass="34589">MARVATWNLENLFRPGGGSGAPTTTAAYDAKLTALAGTIGRLDADVLAVQEVGDPAALQDLVDLLPGSWHGGVADPDGRGIRVGVISKLPLTSLEQVRTFAAKLAPVQVDDTGKTITQLGRPALRARVQAGGVDIDVVSVHLKSKLLSFPGDRFSPHDEDERARYAVYALHRRSAEAAGVRSYVTGLLDGQGLDRAVVVAGDLNDEPEAATTQVLLGPPGSEWGTPGYERPDAGDRARLWNLAMRIDATQRYSRKYRGRLELIDHLMVSDALRGKVTAVTAGDPDPAAPASGAHPTGGDVPSVTDNPHERTDAPGSDHRPVMLTLDL</sequence>
<evidence type="ECO:0000313" key="4">
    <source>
        <dbReference type="Proteomes" id="UP000683575"/>
    </source>
</evidence>
<dbReference type="GO" id="GO:0004519">
    <property type="term" value="F:endonuclease activity"/>
    <property type="evidence" value="ECO:0007669"/>
    <property type="project" value="UniProtKB-KW"/>
</dbReference>
<accession>A0A975T188</accession>
<keyword evidence="4" id="KW-1185">Reference proteome</keyword>
<dbReference type="RefSeq" id="WP_216941580.1">
    <property type="nucleotide sequence ID" value="NZ_CP077062.1"/>
</dbReference>
<dbReference type="InterPro" id="IPR005135">
    <property type="entry name" value="Endo/exonuclease/phosphatase"/>
</dbReference>
<organism evidence="3 4">
    <name type="scientific">Nocardioides panacis</name>
    <dbReference type="NCBI Taxonomy" id="2849501"/>
    <lineage>
        <taxon>Bacteria</taxon>
        <taxon>Bacillati</taxon>
        <taxon>Actinomycetota</taxon>
        <taxon>Actinomycetes</taxon>
        <taxon>Propionibacteriales</taxon>
        <taxon>Nocardioidaceae</taxon>
        <taxon>Nocardioides</taxon>
    </lineage>
</organism>
<name>A0A975T188_9ACTN</name>
<dbReference type="KEGG" id="nps:KRR39_08350"/>
<dbReference type="EMBL" id="CP077062">
    <property type="protein sequence ID" value="QWZ09734.1"/>
    <property type="molecule type" value="Genomic_DNA"/>
</dbReference>
<gene>
    <name evidence="3" type="ORF">KRR39_08350</name>
</gene>
<dbReference type="Proteomes" id="UP000683575">
    <property type="component" value="Chromosome"/>
</dbReference>
<keyword evidence="3" id="KW-0378">Hydrolase</keyword>
<feature type="domain" description="Endonuclease/exonuclease/phosphatase" evidence="2">
    <location>
        <begin position="5"/>
        <end position="318"/>
    </location>
</feature>
<evidence type="ECO:0000256" key="1">
    <source>
        <dbReference type="SAM" id="MobiDB-lite"/>
    </source>
</evidence>
<dbReference type="AlphaFoldDB" id="A0A975T188"/>